<dbReference type="Proteomes" id="UP000663880">
    <property type="component" value="Unassembled WGS sequence"/>
</dbReference>
<dbReference type="EMBL" id="CAJOBZ010000046">
    <property type="protein sequence ID" value="CAF4912752.1"/>
    <property type="molecule type" value="Genomic_DNA"/>
</dbReference>
<evidence type="ECO:0000313" key="1">
    <source>
        <dbReference type="EMBL" id="CAF4912752.1"/>
    </source>
</evidence>
<keyword evidence="2" id="KW-1185">Reference proteome</keyword>
<evidence type="ECO:0000313" key="2">
    <source>
        <dbReference type="Proteomes" id="UP000663880"/>
    </source>
</evidence>
<sequence length="106" mass="11376">MDNASKINLSSIMLLYTSYFIIHNLTAGISTVRLGPAGDGLGGVGRQSTYTVLTPLLMPLTVRRKSGVKFGAEQSKLRDVGATATLPSSLCELIMHRVFHCGSLHD</sequence>
<organism evidence="1 2">
    <name type="scientific">Pieris macdunnoughi</name>
    <dbReference type="NCBI Taxonomy" id="345717"/>
    <lineage>
        <taxon>Eukaryota</taxon>
        <taxon>Metazoa</taxon>
        <taxon>Ecdysozoa</taxon>
        <taxon>Arthropoda</taxon>
        <taxon>Hexapoda</taxon>
        <taxon>Insecta</taxon>
        <taxon>Pterygota</taxon>
        <taxon>Neoptera</taxon>
        <taxon>Endopterygota</taxon>
        <taxon>Lepidoptera</taxon>
        <taxon>Glossata</taxon>
        <taxon>Ditrysia</taxon>
        <taxon>Papilionoidea</taxon>
        <taxon>Pieridae</taxon>
        <taxon>Pierinae</taxon>
        <taxon>Pieris</taxon>
    </lineage>
</organism>
<accession>A0A821VWY3</accession>
<name>A0A821VWY3_9NEOP</name>
<proteinExistence type="predicted"/>
<gene>
    <name evidence="1" type="ORF">PMACD_LOCUS12297</name>
</gene>
<reference evidence="1" key="1">
    <citation type="submission" date="2021-02" db="EMBL/GenBank/DDBJ databases">
        <authorList>
            <person name="Steward A R."/>
        </authorList>
    </citation>
    <scope>NUCLEOTIDE SEQUENCE</scope>
</reference>
<dbReference type="AlphaFoldDB" id="A0A821VWY3"/>
<comment type="caution">
    <text evidence="1">The sequence shown here is derived from an EMBL/GenBank/DDBJ whole genome shotgun (WGS) entry which is preliminary data.</text>
</comment>
<protein>
    <submittedName>
        <fullName evidence="1">Uncharacterized protein</fullName>
    </submittedName>
</protein>